<keyword evidence="2" id="KW-0812">Transmembrane</keyword>
<keyword evidence="2" id="KW-0472">Membrane</keyword>
<proteinExistence type="predicted"/>
<dbReference type="RefSeq" id="WP_386057575.1">
    <property type="nucleotide sequence ID" value="NZ_JBHTKL010000001.1"/>
</dbReference>
<keyword evidence="4" id="KW-1185">Reference proteome</keyword>
<feature type="compositionally biased region" description="Basic and acidic residues" evidence="1">
    <location>
        <begin position="61"/>
        <end position="88"/>
    </location>
</feature>
<feature type="region of interest" description="Disordered" evidence="1">
    <location>
        <begin position="31"/>
        <end position="88"/>
    </location>
</feature>
<evidence type="ECO:0000256" key="2">
    <source>
        <dbReference type="SAM" id="Phobius"/>
    </source>
</evidence>
<protein>
    <submittedName>
        <fullName evidence="3">Uncharacterized protein</fullName>
    </submittedName>
</protein>
<feature type="compositionally biased region" description="Low complexity" evidence="1">
    <location>
        <begin position="41"/>
        <end position="50"/>
    </location>
</feature>
<evidence type="ECO:0000313" key="3">
    <source>
        <dbReference type="EMBL" id="MFD1018800.1"/>
    </source>
</evidence>
<evidence type="ECO:0000313" key="4">
    <source>
        <dbReference type="Proteomes" id="UP001596990"/>
    </source>
</evidence>
<feature type="compositionally biased region" description="Basic residues" evidence="1">
    <location>
        <begin position="136"/>
        <end position="146"/>
    </location>
</feature>
<evidence type="ECO:0000256" key="1">
    <source>
        <dbReference type="SAM" id="MobiDB-lite"/>
    </source>
</evidence>
<sequence length="187" mass="21176">MEALLDLIFSNMLIVIAIVGGLISWFRGMQGDEKEKRQPQKRPMQQKSEPSPSPTPSGPARRPEPVRSERQPKEDKSGKKMEDYYREKVEEATQTLSTGVNKHTKGAIGDDSITGYTIGYETPNQDIHNAIPDYRHKSKARSKKKPAPSLSVTRNLNRKKLSESIMMAEILGPPRAHKPHQMFDRNK</sequence>
<comment type="caution">
    <text evidence="3">The sequence shown here is derived from an EMBL/GenBank/DDBJ whole genome shotgun (WGS) entry which is preliminary data.</text>
</comment>
<feature type="region of interest" description="Disordered" evidence="1">
    <location>
        <begin position="121"/>
        <end position="161"/>
    </location>
</feature>
<accession>A0ABW3KYU7</accession>
<dbReference type="EMBL" id="JBHTKL010000001">
    <property type="protein sequence ID" value="MFD1018800.1"/>
    <property type="molecule type" value="Genomic_DNA"/>
</dbReference>
<keyword evidence="2" id="KW-1133">Transmembrane helix</keyword>
<dbReference type="Proteomes" id="UP001596990">
    <property type="component" value="Unassembled WGS sequence"/>
</dbReference>
<organism evidence="3 4">
    <name type="scientific">Thalassobacillus hwangdonensis</name>
    <dbReference type="NCBI Taxonomy" id="546108"/>
    <lineage>
        <taxon>Bacteria</taxon>
        <taxon>Bacillati</taxon>
        <taxon>Bacillota</taxon>
        <taxon>Bacilli</taxon>
        <taxon>Bacillales</taxon>
        <taxon>Bacillaceae</taxon>
        <taxon>Thalassobacillus</taxon>
    </lineage>
</organism>
<name>A0ABW3KYU7_9BACI</name>
<feature type="transmembrane region" description="Helical" evidence="2">
    <location>
        <begin position="6"/>
        <end position="26"/>
    </location>
</feature>
<reference evidence="4" key="1">
    <citation type="journal article" date="2019" name="Int. J. Syst. Evol. Microbiol.">
        <title>The Global Catalogue of Microorganisms (GCM) 10K type strain sequencing project: providing services to taxonomists for standard genome sequencing and annotation.</title>
        <authorList>
            <consortium name="The Broad Institute Genomics Platform"/>
            <consortium name="The Broad Institute Genome Sequencing Center for Infectious Disease"/>
            <person name="Wu L."/>
            <person name="Ma J."/>
        </authorList>
    </citation>
    <scope>NUCLEOTIDE SEQUENCE [LARGE SCALE GENOMIC DNA]</scope>
    <source>
        <strain evidence="4">CCUG 56607</strain>
    </source>
</reference>
<gene>
    <name evidence="3" type="ORF">ACFQ2J_06275</name>
</gene>